<proteinExistence type="predicted"/>
<feature type="transmembrane region" description="Helical" evidence="1">
    <location>
        <begin position="101"/>
        <end position="125"/>
    </location>
</feature>
<sequence>MAGQNKEYRTVGDSLAKYGIESGKSNNIKPAPEVPKGSYKNLDKKIEALKYNDHKLDFKLKSFIGPTVTWLMLAQVTVMNLAFWLYATLGFAKGTMPSDSVMIAFLTTSTAQIIGLALVVTRYLFPEKGVGWNRSGSS</sequence>
<feature type="transmembrane region" description="Helical" evidence="1">
    <location>
        <begin position="68"/>
        <end position="89"/>
    </location>
</feature>
<evidence type="ECO:0000256" key="1">
    <source>
        <dbReference type="SAM" id="Phobius"/>
    </source>
</evidence>
<keyword evidence="3" id="KW-1185">Reference proteome</keyword>
<gene>
    <name evidence="2" type="ORF">I4J41_03045</name>
</gene>
<protein>
    <submittedName>
        <fullName evidence="2">Uncharacterized protein</fullName>
    </submittedName>
</protein>
<comment type="caution">
    <text evidence="2">The sequence shown here is derived from an EMBL/GenBank/DDBJ whole genome shotgun (WGS) entry which is preliminary data.</text>
</comment>
<dbReference type="Proteomes" id="UP000615580">
    <property type="component" value="Unassembled WGS sequence"/>
</dbReference>
<dbReference type="EMBL" id="JADQUG010000007">
    <property type="protein sequence ID" value="MBG9353609.1"/>
    <property type="molecule type" value="Genomic_DNA"/>
</dbReference>
<keyword evidence="1" id="KW-1133">Transmembrane helix</keyword>
<keyword evidence="1" id="KW-0812">Transmembrane</keyword>
<dbReference type="RefSeq" id="WP_197688610.1">
    <property type="nucleotide sequence ID" value="NZ_JADQUD010000009.1"/>
</dbReference>
<evidence type="ECO:0000313" key="2">
    <source>
        <dbReference type="EMBL" id="MBG9353609.1"/>
    </source>
</evidence>
<name>A0ABS0LBN1_9CORY</name>
<reference evidence="2 3" key="1">
    <citation type="journal article" date="2020" name="J. Clin. Microbiol.">
        <title>Assessing the Genetic Diversity of Austrian Corynebacterium diphtheriae Clinical Isolates, 2011-2019.</title>
        <authorList>
            <person name="Schaeffer J."/>
            <person name="Huhulescu S."/>
            <person name="Stoeger A."/>
            <person name="Allerberger F."/>
            <person name="Ruppitsch W."/>
        </authorList>
    </citation>
    <scope>NUCLEOTIDE SEQUENCE [LARGE SCALE GENOMIC DNA]</scope>
    <source>
        <strain evidence="2 3">04-17</strain>
    </source>
</reference>
<organism evidence="2 3">
    <name type="scientific">Corynebacterium belfantii</name>
    <dbReference type="NCBI Taxonomy" id="2014537"/>
    <lineage>
        <taxon>Bacteria</taxon>
        <taxon>Bacillati</taxon>
        <taxon>Actinomycetota</taxon>
        <taxon>Actinomycetes</taxon>
        <taxon>Mycobacteriales</taxon>
        <taxon>Corynebacteriaceae</taxon>
        <taxon>Corynebacterium</taxon>
    </lineage>
</organism>
<accession>A0ABS0LBN1</accession>
<keyword evidence="1" id="KW-0472">Membrane</keyword>
<evidence type="ECO:0000313" key="3">
    <source>
        <dbReference type="Proteomes" id="UP000615580"/>
    </source>
</evidence>